<dbReference type="PANTHER" id="PTHR30426">
    <property type="entry name" value="4-HYDROXY-3-METHYLBUT-2-ENYL DIPHOSPHATE REDUCTASE"/>
    <property type="match status" value="1"/>
</dbReference>
<keyword evidence="4" id="KW-0408">Iron</keyword>
<reference evidence="6 7" key="1">
    <citation type="submission" date="2018-06" db="EMBL/GenBank/DDBJ databases">
        <title>Extensive metabolic versatility and redundancy in microbially diverse, dynamic hydrothermal sediments.</title>
        <authorList>
            <person name="Dombrowski N."/>
            <person name="Teske A."/>
            <person name="Baker B.J."/>
        </authorList>
    </citation>
    <scope>NUCLEOTIDE SEQUENCE [LARGE SCALE GENOMIC DNA]</scope>
    <source>
        <strain evidence="6">B19_G9</strain>
    </source>
</reference>
<dbReference type="GO" id="GO:0019288">
    <property type="term" value="P:isopentenyl diphosphate biosynthetic process, methylerythritol 4-phosphate pathway"/>
    <property type="evidence" value="ECO:0007669"/>
    <property type="project" value="InterPro"/>
</dbReference>
<proteinExistence type="predicted"/>
<accession>A0A662DG44</accession>
<dbReference type="EMBL" id="QMQB01000122">
    <property type="protein sequence ID" value="RLE12926.1"/>
    <property type="molecule type" value="Genomic_DNA"/>
</dbReference>
<evidence type="ECO:0000313" key="7">
    <source>
        <dbReference type="Proteomes" id="UP000267654"/>
    </source>
</evidence>
<organism evidence="6 7">
    <name type="scientific">Aerophobetes bacterium</name>
    <dbReference type="NCBI Taxonomy" id="2030807"/>
    <lineage>
        <taxon>Bacteria</taxon>
        <taxon>Candidatus Aerophobota</taxon>
    </lineage>
</organism>
<dbReference type="Pfam" id="PF02401">
    <property type="entry name" value="LYTB"/>
    <property type="match status" value="1"/>
</dbReference>
<dbReference type="GO" id="GO:0050992">
    <property type="term" value="P:dimethylallyl diphosphate biosynthetic process"/>
    <property type="evidence" value="ECO:0007669"/>
    <property type="project" value="InterPro"/>
</dbReference>
<sequence>MRIYLPREMGFCFGVKKAIARVEDELKRGNDKIYCLGDLIHNPKVMEDLKRKGLKVIQDINQVEEGTVFTRAHGVDYKIVEEGKKKGLKIVETTCPYVLKVQKIA</sequence>
<dbReference type="GO" id="GO:0046872">
    <property type="term" value="F:metal ion binding"/>
    <property type="evidence" value="ECO:0007669"/>
    <property type="project" value="UniProtKB-KW"/>
</dbReference>
<comment type="cofactor">
    <cofactor evidence="1">
        <name>[4Fe-4S] cluster</name>
        <dbReference type="ChEBI" id="CHEBI:49883"/>
    </cofactor>
</comment>
<keyword evidence="2" id="KW-0004">4Fe-4S</keyword>
<dbReference type="PANTHER" id="PTHR30426:SF0">
    <property type="entry name" value="4-HYDROXY-3-METHYLBUT-2-ENYL DIPHOSPHATE REDUCTASE"/>
    <property type="match status" value="1"/>
</dbReference>
<evidence type="ECO:0000256" key="1">
    <source>
        <dbReference type="ARBA" id="ARBA00001966"/>
    </source>
</evidence>
<dbReference type="Gene3D" id="3.40.50.11270">
    <property type="match status" value="1"/>
</dbReference>
<evidence type="ECO:0000256" key="5">
    <source>
        <dbReference type="ARBA" id="ARBA00023014"/>
    </source>
</evidence>
<dbReference type="Proteomes" id="UP000267654">
    <property type="component" value="Unassembled WGS sequence"/>
</dbReference>
<comment type="caution">
    <text evidence="6">The sequence shown here is derived from an EMBL/GenBank/DDBJ whole genome shotgun (WGS) entry which is preliminary data.</text>
</comment>
<protein>
    <submittedName>
        <fullName evidence="6">4-hydroxy-3-methylbut-2-enyl diphosphate reductase</fullName>
    </submittedName>
</protein>
<evidence type="ECO:0000256" key="3">
    <source>
        <dbReference type="ARBA" id="ARBA00022723"/>
    </source>
</evidence>
<evidence type="ECO:0000256" key="2">
    <source>
        <dbReference type="ARBA" id="ARBA00022485"/>
    </source>
</evidence>
<dbReference type="GO" id="GO:0051539">
    <property type="term" value="F:4 iron, 4 sulfur cluster binding"/>
    <property type="evidence" value="ECO:0007669"/>
    <property type="project" value="UniProtKB-KW"/>
</dbReference>
<name>A0A662DG44_UNCAE</name>
<gene>
    <name evidence="6" type="ORF">DRI96_03795</name>
</gene>
<feature type="non-terminal residue" evidence="6">
    <location>
        <position position="105"/>
    </location>
</feature>
<evidence type="ECO:0000256" key="4">
    <source>
        <dbReference type="ARBA" id="ARBA00023004"/>
    </source>
</evidence>
<dbReference type="GO" id="GO:0051745">
    <property type="term" value="F:4-hydroxy-3-methylbut-2-enyl diphosphate reductase activity"/>
    <property type="evidence" value="ECO:0007669"/>
    <property type="project" value="InterPro"/>
</dbReference>
<evidence type="ECO:0000313" key="6">
    <source>
        <dbReference type="EMBL" id="RLE12926.1"/>
    </source>
</evidence>
<keyword evidence="5" id="KW-0411">Iron-sulfur</keyword>
<dbReference type="InterPro" id="IPR003451">
    <property type="entry name" value="LytB/IspH"/>
</dbReference>
<keyword evidence="3" id="KW-0479">Metal-binding</keyword>
<dbReference type="AlphaFoldDB" id="A0A662DG44"/>